<dbReference type="AlphaFoldDB" id="A0A4Z1P1Z6"/>
<organism evidence="2 3">
    <name type="scientific">Venturia nashicola</name>
    <dbReference type="NCBI Taxonomy" id="86259"/>
    <lineage>
        <taxon>Eukaryota</taxon>
        <taxon>Fungi</taxon>
        <taxon>Dikarya</taxon>
        <taxon>Ascomycota</taxon>
        <taxon>Pezizomycotina</taxon>
        <taxon>Dothideomycetes</taxon>
        <taxon>Pleosporomycetidae</taxon>
        <taxon>Venturiales</taxon>
        <taxon>Venturiaceae</taxon>
        <taxon>Venturia</taxon>
    </lineage>
</organism>
<comment type="caution">
    <text evidence="2">The sequence shown here is derived from an EMBL/GenBank/DDBJ whole genome shotgun (WGS) entry which is preliminary data.</text>
</comment>
<dbReference type="Proteomes" id="UP000298493">
    <property type="component" value="Unassembled WGS sequence"/>
</dbReference>
<proteinExistence type="predicted"/>
<protein>
    <submittedName>
        <fullName evidence="2">Uncharacterized protein</fullName>
    </submittedName>
</protein>
<reference evidence="2 3" key="1">
    <citation type="submission" date="2019-04" db="EMBL/GenBank/DDBJ databases">
        <title>High contiguity whole genome sequence and gene annotation resource for two Venturia nashicola isolates.</title>
        <authorList>
            <person name="Prokchorchik M."/>
            <person name="Won K."/>
            <person name="Lee Y."/>
            <person name="Choi E.D."/>
            <person name="Segonzac C."/>
            <person name="Sohn K.H."/>
        </authorList>
    </citation>
    <scope>NUCLEOTIDE SEQUENCE [LARGE SCALE GENOMIC DNA]</scope>
    <source>
        <strain evidence="2 3">PRI2</strain>
    </source>
</reference>
<sequence length="307" mass="35113">MTAIRLYQIVNNISTMAKSLSFMKIRPEEFATYLDRYNDIVPDNLRELDEYRFVTVPNLLQKRRGEKGGAWLEREEVQKLVEWKLKHGTFRPSLAKLVASNSEELVRTMTKAAFNDTDQSTPDMVKQLAKNLKGIGPATAALLASCYDPDSIPFFSDELFRWIHWDGIHIDLHNKKTPLKKPGKGWSRQIGYTPKEWESMAVKCKRLQHRMAAAHRPVNCLDIEKVAYVLGKEDVDLGDEKEDTTEEDEDGDNVDDEEEEHLQDAKGKPKRKMKPSRTTSSVGTKRKADSIESTELTTKRTRGNKSS</sequence>
<feature type="region of interest" description="Disordered" evidence="1">
    <location>
        <begin position="234"/>
        <end position="307"/>
    </location>
</feature>
<feature type="compositionally biased region" description="Acidic residues" evidence="1">
    <location>
        <begin position="236"/>
        <end position="261"/>
    </location>
</feature>
<keyword evidence="3" id="KW-1185">Reference proteome</keyword>
<dbReference type="STRING" id="86259.A0A4Z1P1Z6"/>
<evidence type="ECO:0000256" key="1">
    <source>
        <dbReference type="SAM" id="MobiDB-lite"/>
    </source>
</evidence>
<dbReference type="PANTHER" id="PTHR21521:SF0">
    <property type="entry name" value="AMUN, ISOFORM A"/>
    <property type="match status" value="1"/>
</dbReference>
<dbReference type="PANTHER" id="PTHR21521">
    <property type="entry name" value="AMUN, ISOFORM A"/>
    <property type="match status" value="1"/>
</dbReference>
<gene>
    <name evidence="2" type="ORF">E6O75_ATG01851</name>
</gene>
<name>A0A4Z1P1Z6_9PEZI</name>
<evidence type="ECO:0000313" key="2">
    <source>
        <dbReference type="EMBL" id="TID22677.1"/>
    </source>
</evidence>
<evidence type="ECO:0000313" key="3">
    <source>
        <dbReference type="Proteomes" id="UP000298493"/>
    </source>
</evidence>
<accession>A0A4Z1P1Z6</accession>
<dbReference type="EMBL" id="SNSC02000007">
    <property type="protein sequence ID" value="TID22677.1"/>
    <property type="molecule type" value="Genomic_DNA"/>
</dbReference>